<dbReference type="Proteomes" id="UP000028123">
    <property type="component" value="Unassembled WGS sequence"/>
</dbReference>
<name>A0A081NWU2_9BACL</name>
<dbReference type="InterPro" id="IPR029032">
    <property type="entry name" value="AhpD-like"/>
</dbReference>
<dbReference type="RefSeq" id="WP_036690296.1">
    <property type="nucleotide sequence ID" value="NZ_JNVM01000031.1"/>
</dbReference>
<dbReference type="eggNOG" id="COG0599">
    <property type="taxonomic scope" value="Bacteria"/>
</dbReference>
<evidence type="ECO:0000313" key="2">
    <source>
        <dbReference type="EMBL" id="KEQ22915.1"/>
    </source>
</evidence>
<dbReference type="InterPro" id="IPR003779">
    <property type="entry name" value="CMD-like"/>
</dbReference>
<protein>
    <submittedName>
        <fullName evidence="2">Gamma-carboxymuconolactone decarboxylase</fullName>
    </submittedName>
</protein>
<dbReference type="PANTHER" id="PTHR33930:SF2">
    <property type="entry name" value="BLR3452 PROTEIN"/>
    <property type="match status" value="1"/>
</dbReference>
<gene>
    <name evidence="2" type="ORF">ET33_21490</name>
</gene>
<comment type="caution">
    <text evidence="2">The sequence shown here is derived from an EMBL/GenBank/DDBJ whole genome shotgun (WGS) entry which is preliminary data.</text>
</comment>
<dbReference type="Gene3D" id="1.20.1290.10">
    <property type="entry name" value="AhpD-like"/>
    <property type="match status" value="1"/>
</dbReference>
<feature type="domain" description="Carboxymuconolactone decarboxylase-like" evidence="1">
    <location>
        <begin position="25"/>
        <end position="99"/>
    </location>
</feature>
<sequence>MHQANSLQKVDSYKVGVGHMKELMPTMVEAYHHFTVACFAPGALNEKQKQLIALGIGLFANNEVCTLYHVQEALAKEASRQEILEATAMASAVTSGHAMSQGVTRVEQALDSLT</sequence>
<evidence type="ECO:0000259" key="1">
    <source>
        <dbReference type="Pfam" id="PF02627"/>
    </source>
</evidence>
<dbReference type="PANTHER" id="PTHR33930">
    <property type="entry name" value="ALKYL HYDROPEROXIDE REDUCTASE AHPD"/>
    <property type="match status" value="1"/>
</dbReference>
<keyword evidence="3" id="KW-1185">Reference proteome</keyword>
<dbReference type="EMBL" id="JNVM01000031">
    <property type="protein sequence ID" value="KEQ22915.1"/>
    <property type="molecule type" value="Genomic_DNA"/>
</dbReference>
<evidence type="ECO:0000313" key="3">
    <source>
        <dbReference type="Proteomes" id="UP000028123"/>
    </source>
</evidence>
<dbReference type="OrthoDB" id="1683318at2"/>
<organism evidence="2 3">
    <name type="scientific">Paenibacillus tyrfis</name>
    <dbReference type="NCBI Taxonomy" id="1501230"/>
    <lineage>
        <taxon>Bacteria</taxon>
        <taxon>Bacillati</taxon>
        <taxon>Bacillota</taxon>
        <taxon>Bacilli</taxon>
        <taxon>Bacillales</taxon>
        <taxon>Paenibacillaceae</taxon>
        <taxon>Paenibacillus</taxon>
    </lineage>
</organism>
<accession>A0A081NWU2</accession>
<dbReference type="SUPFAM" id="SSF69118">
    <property type="entry name" value="AhpD-like"/>
    <property type="match status" value="1"/>
</dbReference>
<dbReference type="Pfam" id="PF02627">
    <property type="entry name" value="CMD"/>
    <property type="match status" value="1"/>
</dbReference>
<proteinExistence type="predicted"/>
<reference evidence="2 3" key="1">
    <citation type="submission" date="2014-06" db="EMBL/GenBank/DDBJ databases">
        <title>Draft genome sequence of Paenibacillus sp. MSt1.</title>
        <authorList>
            <person name="Aw Y.K."/>
            <person name="Ong K.S."/>
            <person name="Gan H.M."/>
            <person name="Lee S.M."/>
        </authorList>
    </citation>
    <scope>NUCLEOTIDE SEQUENCE [LARGE SCALE GENOMIC DNA]</scope>
    <source>
        <strain evidence="2 3">MSt1</strain>
    </source>
</reference>
<dbReference type="GO" id="GO:0051920">
    <property type="term" value="F:peroxiredoxin activity"/>
    <property type="evidence" value="ECO:0007669"/>
    <property type="project" value="InterPro"/>
</dbReference>
<dbReference type="AlphaFoldDB" id="A0A081NWU2"/>